<dbReference type="NCBIfam" id="NF033537">
    <property type="entry name" value="lasso_biosyn_B2"/>
    <property type="match status" value="1"/>
</dbReference>
<dbReference type="InterPro" id="IPR053521">
    <property type="entry name" value="McjB-like"/>
</dbReference>
<dbReference type="Proteomes" id="UP001214441">
    <property type="component" value="Unassembled WGS sequence"/>
</dbReference>
<evidence type="ECO:0000313" key="2">
    <source>
        <dbReference type="EMBL" id="MDJ1134871.1"/>
    </source>
</evidence>
<protein>
    <submittedName>
        <fullName evidence="2">Lasso peptide biosynthesis B2 protein</fullName>
    </submittedName>
</protein>
<dbReference type="EMBL" id="JANCPR020000024">
    <property type="protein sequence ID" value="MDJ1134871.1"/>
    <property type="molecule type" value="Genomic_DNA"/>
</dbReference>
<name>A0ABT7A0M4_9ACTN</name>
<gene>
    <name evidence="2" type="ORF">NMN56_023515</name>
</gene>
<reference evidence="2 3" key="1">
    <citation type="submission" date="2023-05" db="EMBL/GenBank/DDBJ databases">
        <title>Streptantibioticus silvisoli sp. nov., acidotolerant actinomycetes 1 from pine litter.</title>
        <authorList>
            <person name="Swiecimska M."/>
            <person name="Golinska P."/>
            <person name="Sangal V."/>
            <person name="Wachnowicz B."/>
            <person name="Goodfellow M."/>
        </authorList>
    </citation>
    <scope>NUCLEOTIDE SEQUENCE [LARGE SCALE GENOMIC DNA]</scope>
    <source>
        <strain evidence="2 3">DSM 42109</strain>
    </source>
</reference>
<comment type="caution">
    <text evidence="2">The sequence shown here is derived from an EMBL/GenBank/DDBJ whole genome shotgun (WGS) entry which is preliminary data.</text>
</comment>
<evidence type="ECO:0000313" key="3">
    <source>
        <dbReference type="Proteomes" id="UP001214441"/>
    </source>
</evidence>
<feature type="domain" description="Microcin J25-processing protein McjB C-terminal" evidence="1">
    <location>
        <begin position="23"/>
        <end position="131"/>
    </location>
</feature>
<sequence length="138" mass="15011">MSMPIVPETAARPPLGRRLAARFAVGLAAVCVRLSPLRLAQVLRVLSRGARPADRRRALEARQAVVHVSVRCAGQGCLQRSVATVLLCRLTGTWPDWCTGARTQPFRAHAWVEAGGVPVGEPDDTPLYQVTLSVRHRT</sequence>
<organism evidence="2 3">
    <name type="scientific">Streptomyces iconiensis</name>
    <dbReference type="NCBI Taxonomy" id="1384038"/>
    <lineage>
        <taxon>Bacteria</taxon>
        <taxon>Bacillati</taxon>
        <taxon>Actinomycetota</taxon>
        <taxon>Actinomycetes</taxon>
        <taxon>Kitasatosporales</taxon>
        <taxon>Streptomycetaceae</taxon>
        <taxon>Streptomyces</taxon>
    </lineage>
</organism>
<dbReference type="Pfam" id="PF13471">
    <property type="entry name" value="Transglut_core3"/>
    <property type="match status" value="1"/>
</dbReference>
<keyword evidence="3" id="KW-1185">Reference proteome</keyword>
<proteinExistence type="predicted"/>
<dbReference type="InterPro" id="IPR032708">
    <property type="entry name" value="McjB_C"/>
</dbReference>
<accession>A0ABT7A0M4</accession>
<evidence type="ECO:0000259" key="1">
    <source>
        <dbReference type="Pfam" id="PF13471"/>
    </source>
</evidence>